<dbReference type="NCBIfam" id="TIGR00338">
    <property type="entry name" value="serB"/>
    <property type="match status" value="1"/>
</dbReference>
<dbReference type="InterPro" id="IPR036412">
    <property type="entry name" value="HAD-like_sf"/>
</dbReference>
<comment type="pathway">
    <text evidence="2">Amino-acid biosynthesis; L-serine biosynthesis; L-serine from 3-phospho-D-glycerate: step 3/3.</text>
</comment>
<dbReference type="SFLD" id="SFLDF00029">
    <property type="entry name" value="phosphoserine_phosphatase"/>
    <property type="match status" value="1"/>
</dbReference>
<keyword evidence="8" id="KW-0460">Magnesium</keyword>
<evidence type="ECO:0000256" key="6">
    <source>
        <dbReference type="ARBA" id="ARBA00022723"/>
    </source>
</evidence>
<evidence type="ECO:0000256" key="3">
    <source>
        <dbReference type="ARBA" id="ARBA00009184"/>
    </source>
</evidence>
<comment type="similarity">
    <text evidence="3">Belongs to the HAD-like hydrolase superfamily. SerB family.</text>
</comment>
<dbReference type="GO" id="GO:0036424">
    <property type="term" value="F:L-phosphoserine phosphatase activity"/>
    <property type="evidence" value="ECO:0007669"/>
    <property type="project" value="InterPro"/>
</dbReference>
<keyword evidence="5" id="KW-0028">Amino-acid biosynthesis</keyword>
<dbReference type="EMBL" id="NEWD01000014">
    <property type="protein sequence ID" value="OXN00548.1"/>
    <property type="molecule type" value="Genomic_DNA"/>
</dbReference>
<dbReference type="SFLD" id="SFLDS00003">
    <property type="entry name" value="Haloacid_Dehalogenase"/>
    <property type="match status" value="1"/>
</dbReference>
<protein>
    <recommendedName>
        <fullName evidence="4">phosphoserine phosphatase</fullName>
        <ecNumber evidence="4">3.1.3.3</ecNumber>
    </recommendedName>
    <alternativeName>
        <fullName evidence="10">O-phosphoserine phosphohydrolase</fullName>
    </alternativeName>
</protein>
<dbReference type="SFLD" id="SFLDG01136">
    <property type="entry name" value="C1.6:_Phosphoserine_Phosphatas"/>
    <property type="match status" value="1"/>
</dbReference>
<dbReference type="SFLD" id="SFLDG01137">
    <property type="entry name" value="C1.6.1:_Phosphoserine_Phosphat"/>
    <property type="match status" value="1"/>
</dbReference>
<dbReference type="UniPathway" id="UPA00135">
    <property type="reaction ID" value="UER00198"/>
</dbReference>
<keyword evidence="15" id="KW-1185">Reference proteome</keyword>
<evidence type="ECO:0000256" key="7">
    <source>
        <dbReference type="ARBA" id="ARBA00022801"/>
    </source>
</evidence>
<keyword evidence="9" id="KW-0718">Serine biosynthesis</keyword>
<evidence type="ECO:0000256" key="12">
    <source>
        <dbReference type="ARBA" id="ARBA00048523"/>
    </source>
</evidence>
<evidence type="ECO:0000256" key="8">
    <source>
        <dbReference type="ARBA" id="ARBA00022842"/>
    </source>
</evidence>
<sequence length="244" mass="25976">MGGMRTRSFTISRPTMFSSPAITGADESTGGAHDGMRLIVMDIDSTLINEEVIDMLGAEAGIGNKVAAITERAMRGELDFRQALTERVGLLAGMDVSVFDRVYRRTSFTPGALDLVRTAHARGWKVGVVSGGFHEVADRLVADAGIDYCLANTLEVTDGRITGRLIGDIVTKETKLAALRRWAGECGIDMAHTVAIGDGANDIPMIQAAGVGIAFCAKPKTRAAAPHAIDERDLMRAFAIIDQA</sequence>
<evidence type="ECO:0000256" key="1">
    <source>
        <dbReference type="ARBA" id="ARBA00001946"/>
    </source>
</evidence>
<dbReference type="Gene3D" id="3.40.50.1000">
    <property type="entry name" value="HAD superfamily/HAD-like"/>
    <property type="match status" value="1"/>
</dbReference>
<dbReference type="GO" id="GO:0006564">
    <property type="term" value="P:L-serine biosynthetic process"/>
    <property type="evidence" value="ECO:0007669"/>
    <property type="project" value="UniProtKB-KW"/>
</dbReference>
<proteinExistence type="inferred from homology"/>
<comment type="cofactor">
    <cofactor evidence="1">
        <name>Mg(2+)</name>
        <dbReference type="ChEBI" id="CHEBI:18420"/>
    </cofactor>
</comment>
<evidence type="ECO:0000256" key="5">
    <source>
        <dbReference type="ARBA" id="ARBA00022605"/>
    </source>
</evidence>
<dbReference type="InterPro" id="IPR023214">
    <property type="entry name" value="HAD_sf"/>
</dbReference>
<reference evidence="14 15" key="1">
    <citation type="submission" date="2017-05" db="EMBL/GenBank/DDBJ databases">
        <title>Bifidobacterium vansinderenii sp. nov.</title>
        <authorList>
            <person name="Lugli G.A."/>
            <person name="Duranti S."/>
            <person name="Mangifesta M."/>
        </authorList>
    </citation>
    <scope>NUCLEOTIDE SEQUENCE [LARGE SCALE GENOMIC DNA]</scope>
    <source>
        <strain evidence="14 15">Tam10B</strain>
    </source>
</reference>
<dbReference type="InterPro" id="IPR004469">
    <property type="entry name" value="PSP"/>
</dbReference>
<comment type="caution">
    <text evidence="14">The sequence shown here is derived from an EMBL/GenBank/DDBJ whole genome shotgun (WGS) entry which is preliminary data.</text>
</comment>
<organism evidence="14 15">
    <name type="scientific">Bifidobacterium vansinderenii</name>
    <dbReference type="NCBI Taxonomy" id="1984871"/>
    <lineage>
        <taxon>Bacteria</taxon>
        <taxon>Bacillati</taxon>
        <taxon>Actinomycetota</taxon>
        <taxon>Actinomycetes</taxon>
        <taxon>Bifidobacteriales</taxon>
        <taxon>Bifidobacteriaceae</taxon>
        <taxon>Bifidobacterium</taxon>
    </lineage>
</organism>
<dbReference type="SUPFAM" id="SSF56784">
    <property type="entry name" value="HAD-like"/>
    <property type="match status" value="1"/>
</dbReference>
<dbReference type="CDD" id="cd07500">
    <property type="entry name" value="HAD_PSP"/>
    <property type="match status" value="1"/>
</dbReference>
<dbReference type="AlphaFoldDB" id="A0A229VY43"/>
<feature type="active site" description="Nucleophile" evidence="13">
    <location>
        <position position="42"/>
    </location>
</feature>
<evidence type="ECO:0000313" key="14">
    <source>
        <dbReference type="EMBL" id="OXN00548.1"/>
    </source>
</evidence>
<comment type="catalytic activity">
    <reaction evidence="11">
        <text>O-phospho-L-serine + H2O = L-serine + phosphate</text>
        <dbReference type="Rhea" id="RHEA:21208"/>
        <dbReference type="ChEBI" id="CHEBI:15377"/>
        <dbReference type="ChEBI" id="CHEBI:33384"/>
        <dbReference type="ChEBI" id="CHEBI:43474"/>
        <dbReference type="ChEBI" id="CHEBI:57524"/>
        <dbReference type="EC" id="3.1.3.3"/>
    </reaction>
</comment>
<accession>A0A229VY43</accession>
<evidence type="ECO:0000256" key="10">
    <source>
        <dbReference type="ARBA" id="ARBA00031693"/>
    </source>
</evidence>
<evidence type="ECO:0000256" key="2">
    <source>
        <dbReference type="ARBA" id="ARBA00005135"/>
    </source>
</evidence>
<dbReference type="PANTHER" id="PTHR43344:SF2">
    <property type="entry name" value="PHOSPHOSERINE PHOSPHATASE"/>
    <property type="match status" value="1"/>
</dbReference>
<evidence type="ECO:0000256" key="13">
    <source>
        <dbReference type="PIRSR" id="PIRSR604469-1"/>
    </source>
</evidence>
<dbReference type="InterPro" id="IPR050582">
    <property type="entry name" value="HAD-like_SerB"/>
</dbReference>
<dbReference type="Proteomes" id="UP000215433">
    <property type="component" value="Unassembled WGS sequence"/>
</dbReference>
<comment type="catalytic activity">
    <reaction evidence="12">
        <text>O-phospho-D-serine + H2O = D-serine + phosphate</text>
        <dbReference type="Rhea" id="RHEA:24873"/>
        <dbReference type="ChEBI" id="CHEBI:15377"/>
        <dbReference type="ChEBI" id="CHEBI:35247"/>
        <dbReference type="ChEBI" id="CHEBI:43474"/>
        <dbReference type="ChEBI" id="CHEBI:58680"/>
        <dbReference type="EC" id="3.1.3.3"/>
    </reaction>
</comment>
<dbReference type="PANTHER" id="PTHR43344">
    <property type="entry name" value="PHOSPHOSERINE PHOSPHATASE"/>
    <property type="match status" value="1"/>
</dbReference>
<evidence type="ECO:0000256" key="9">
    <source>
        <dbReference type="ARBA" id="ARBA00023299"/>
    </source>
</evidence>
<evidence type="ECO:0000313" key="15">
    <source>
        <dbReference type="Proteomes" id="UP000215433"/>
    </source>
</evidence>
<dbReference type="GO" id="GO:0005737">
    <property type="term" value="C:cytoplasm"/>
    <property type="evidence" value="ECO:0007669"/>
    <property type="project" value="TreeGrafter"/>
</dbReference>
<keyword evidence="6" id="KW-0479">Metal-binding</keyword>
<evidence type="ECO:0000256" key="11">
    <source>
        <dbReference type="ARBA" id="ARBA00048138"/>
    </source>
</evidence>
<name>A0A229VY43_9BIFI</name>
<dbReference type="Pfam" id="PF12710">
    <property type="entry name" value="HAD"/>
    <property type="match status" value="1"/>
</dbReference>
<dbReference type="EC" id="3.1.3.3" evidence="4"/>
<dbReference type="NCBIfam" id="TIGR01488">
    <property type="entry name" value="HAD-SF-IB"/>
    <property type="match status" value="1"/>
</dbReference>
<keyword evidence="7" id="KW-0378">Hydrolase</keyword>
<dbReference type="GO" id="GO:0000287">
    <property type="term" value="F:magnesium ion binding"/>
    <property type="evidence" value="ECO:0007669"/>
    <property type="project" value="TreeGrafter"/>
</dbReference>
<evidence type="ECO:0000256" key="4">
    <source>
        <dbReference type="ARBA" id="ARBA00012640"/>
    </source>
</evidence>
<gene>
    <name evidence="14" type="ORF">Tam10B_1155</name>
</gene>
<feature type="active site" description="Proton donor" evidence="13">
    <location>
        <position position="44"/>
    </location>
</feature>